<keyword evidence="1" id="KW-0732">Signal</keyword>
<accession>A0ABP9XLU8</accession>
<proteinExistence type="predicted"/>
<reference evidence="2 3" key="1">
    <citation type="submission" date="2024-04" db="EMBL/GenBank/DDBJ databases">
        <title>genome sequences of Mucor flavus KT1a and Helicostylum pulchrum KT1b strains isolation_sourced from the surface of a dry-aged beef.</title>
        <authorList>
            <person name="Toyotome T."/>
            <person name="Hosono M."/>
            <person name="Torimaru M."/>
            <person name="Fukuda K."/>
            <person name="Mikami N."/>
        </authorList>
    </citation>
    <scope>NUCLEOTIDE SEQUENCE [LARGE SCALE GENOMIC DNA]</scope>
    <source>
        <strain evidence="2 3">KT1b</strain>
    </source>
</reference>
<sequence length="187" mass="20661">MRFSTLLITAAVVVSANAASIEKRGISRPVQQCFNRLYDATSQLSIVQNAVDDFTKDSGYFAALGIQRKEKVLEGILRETNNFCCRKVTDNITSEEIDAGTDIITPLITSATKVLKSLELKKDDFDAIPLTTFLVVADIKNMDSLTGTLLDCVSHKAPKDHYATFRDLSHTLGDAFSSVRYKYGIQN</sequence>
<comment type="caution">
    <text evidence="2">The sequence shown here is derived from an EMBL/GenBank/DDBJ whole genome shotgun (WGS) entry which is preliminary data.</text>
</comment>
<organism evidence="2 3">
    <name type="scientific">Helicostylum pulchrum</name>
    <dbReference type="NCBI Taxonomy" id="562976"/>
    <lineage>
        <taxon>Eukaryota</taxon>
        <taxon>Fungi</taxon>
        <taxon>Fungi incertae sedis</taxon>
        <taxon>Mucoromycota</taxon>
        <taxon>Mucoromycotina</taxon>
        <taxon>Mucoromycetes</taxon>
        <taxon>Mucorales</taxon>
        <taxon>Mucorineae</taxon>
        <taxon>Mucoraceae</taxon>
        <taxon>Helicostylum</taxon>
    </lineage>
</organism>
<dbReference type="Proteomes" id="UP001476247">
    <property type="component" value="Unassembled WGS sequence"/>
</dbReference>
<keyword evidence="3" id="KW-1185">Reference proteome</keyword>
<evidence type="ECO:0000256" key="1">
    <source>
        <dbReference type="SAM" id="SignalP"/>
    </source>
</evidence>
<feature type="signal peptide" evidence="1">
    <location>
        <begin position="1"/>
        <end position="18"/>
    </location>
</feature>
<dbReference type="EMBL" id="BAABUJ010000005">
    <property type="protein sequence ID" value="GAA5795778.1"/>
    <property type="molecule type" value="Genomic_DNA"/>
</dbReference>
<evidence type="ECO:0000313" key="2">
    <source>
        <dbReference type="EMBL" id="GAA5795778.1"/>
    </source>
</evidence>
<protein>
    <submittedName>
        <fullName evidence="2">Uncharacterized protein</fullName>
    </submittedName>
</protein>
<feature type="chain" id="PRO_5046102514" evidence="1">
    <location>
        <begin position="19"/>
        <end position="187"/>
    </location>
</feature>
<dbReference type="InterPro" id="IPR021054">
    <property type="entry name" value="Cell_wall_mannoprotein_1"/>
</dbReference>
<gene>
    <name evidence="2" type="ORF">HPULCUR_001140</name>
</gene>
<evidence type="ECO:0000313" key="3">
    <source>
        <dbReference type="Proteomes" id="UP001476247"/>
    </source>
</evidence>
<name>A0ABP9XLU8_9FUNG</name>
<dbReference type="Pfam" id="PF12296">
    <property type="entry name" value="HsbA"/>
    <property type="match status" value="1"/>
</dbReference>